<comment type="caution">
    <text evidence="2">The sequence shown here is derived from an EMBL/GenBank/DDBJ whole genome shotgun (WGS) entry which is preliminary data.</text>
</comment>
<feature type="non-terminal residue" evidence="2">
    <location>
        <position position="1"/>
    </location>
</feature>
<dbReference type="AlphaFoldDB" id="I0WP82"/>
<accession>I0WP82</accession>
<protein>
    <submittedName>
        <fullName evidence="2">Uncharacterized protein</fullName>
    </submittedName>
</protein>
<gene>
    <name evidence="2" type="ORF">W59_19813</name>
</gene>
<evidence type="ECO:0000313" key="2">
    <source>
        <dbReference type="EMBL" id="EID78198.1"/>
    </source>
</evidence>
<feature type="region of interest" description="Disordered" evidence="1">
    <location>
        <begin position="62"/>
        <end position="82"/>
    </location>
</feature>
<evidence type="ECO:0000313" key="3">
    <source>
        <dbReference type="Proteomes" id="UP000006447"/>
    </source>
</evidence>
<organism evidence="2 3">
    <name type="scientific">Rhodococcus opacus RKJ300 = JCM 13270</name>
    <dbReference type="NCBI Taxonomy" id="1165867"/>
    <lineage>
        <taxon>Bacteria</taxon>
        <taxon>Bacillati</taxon>
        <taxon>Actinomycetota</taxon>
        <taxon>Actinomycetes</taxon>
        <taxon>Mycobacteriales</taxon>
        <taxon>Nocardiaceae</taxon>
        <taxon>Rhodococcus</taxon>
    </lineage>
</organism>
<dbReference type="PATRIC" id="fig|1165867.3.peg.4042"/>
<evidence type="ECO:0000256" key="1">
    <source>
        <dbReference type="SAM" id="MobiDB-lite"/>
    </source>
</evidence>
<dbReference type="Proteomes" id="UP000006447">
    <property type="component" value="Unassembled WGS sequence"/>
</dbReference>
<dbReference type="EMBL" id="AJJH01000109">
    <property type="protein sequence ID" value="EID78198.1"/>
    <property type="molecule type" value="Genomic_DNA"/>
</dbReference>
<name>I0WP82_RHOOP</name>
<reference evidence="2 3" key="1">
    <citation type="journal article" date="2012" name="J. Bacteriol.">
        <title>Draft genome sequence of the nitrophenol-degrading actinomycete Rhodococcus imtechensis RKJ300.</title>
        <authorList>
            <person name="Vikram S."/>
            <person name="Kumar S."/>
            <person name="Subramanian S."/>
            <person name="Raghava G.P."/>
        </authorList>
    </citation>
    <scope>NUCLEOTIDE SEQUENCE [LARGE SCALE GENOMIC DNA]</scope>
    <source>
        <strain evidence="2 3">RKJ300</strain>
    </source>
</reference>
<proteinExistence type="predicted"/>
<sequence>QMANPHRLTTDQVIDLIKEETGTELSVSTFRGYVSRGQAPAPVEKIGRTPLWKRSEIVEWANNRPGQGARTDIRKPRRRRAE</sequence>